<dbReference type="Gene3D" id="3.40.50.2300">
    <property type="match status" value="1"/>
</dbReference>
<dbReference type="InterPro" id="IPR039420">
    <property type="entry name" value="WalR-like"/>
</dbReference>
<dbReference type="InterPro" id="IPR001789">
    <property type="entry name" value="Sig_transdc_resp-reg_receiver"/>
</dbReference>
<keyword evidence="5" id="KW-0597">Phosphoprotein</keyword>
<dbReference type="InterPro" id="IPR007492">
    <property type="entry name" value="LytTR_DNA-bd_dom"/>
</dbReference>
<dbReference type="PROSITE" id="PS50110">
    <property type="entry name" value="RESPONSE_REGULATORY"/>
    <property type="match status" value="1"/>
</dbReference>
<dbReference type="Pfam" id="PF00072">
    <property type="entry name" value="Response_reg"/>
    <property type="match status" value="1"/>
</dbReference>
<dbReference type="GO" id="GO:0006355">
    <property type="term" value="P:regulation of DNA-templated transcription"/>
    <property type="evidence" value="ECO:0007669"/>
    <property type="project" value="TreeGrafter"/>
</dbReference>
<keyword evidence="4" id="KW-0804">Transcription</keyword>
<dbReference type="FunFam" id="2.40.50.1020:FF:000001">
    <property type="entry name" value="Two-component response regulator yehT"/>
    <property type="match status" value="1"/>
</dbReference>
<dbReference type="GO" id="GO:0032993">
    <property type="term" value="C:protein-DNA complex"/>
    <property type="evidence" value="ECO:0007669"/>
    <property type="project" value="TreeGrafter"/>
</dbReference>
<protein>
    <submittedName>
        <fullName evidence="8">Transcriptional regulatory protein YehT</fullName>
    </submittedName>
</protein>
<dbReference type="GO" id="GO:0000156">
    <property type="term" value="F:phosphorelay response regulator activity"/>
    <property type="evidence" value="ECO:0007669"/>
    <property type="project" value="TreeGrafter"/>
</dbReference>
<evidence type="ECO:0000259" key="7">
    <source>
        <dbReference type="PROSITE" id="PS50930"/>
    </source>
</evidence>
<accession>A0A128EUF2</accession>
<name>A0A128EUF2_9GAMM</name>
<evidence type="ECO:0000313" key="9">
    <source>
        <dbReference type="Proteomes" id="UP000071641"/>
    </source>
</evidence>
<dbReference type="InterPro" id="IPR011006">
    <property type="entry name" value="CheY-like_superfamily"/>
</dbReference>
<keyword evidence="1" id="KW-0902">Two-component regulatory system</keyword>
<dbReference type="Proteomes" id="UP000071641">
    <property type="component" value="Unassembled WGS sequence"/>
</dbReference>
<proteinExistence type="predicted"/>
<dbReference type="PANTHER" id="PTHR48111:SF3">
    <property type="entry name" value="TRANSCRIPTIONAL REGULATORY PROTEIN BTSR"/>
    <property type="match status" value="1"/>
</dbReference>
<feature type="domain" description="HTH LytTR-type" evidence="7">
    <location>
        <begin position="139"/>
        <end position="240"/>
    </location>
</feature>
<keyword evidence="9" id="KW-1185">Reference proteome</keyword>
<evidence type="ECO:0000256" key="3">
    <source>
        <dbReference type="ARBA" id="ARBA00023125"/>
    </source>
</evidence>
<keyword evidence="2" id="KW-0805">Transcription regulation</keyword>
<evidence type="ECO:0000259" key="6">
    <source>
        <dbReference type="PROSITE" id="PS50110"/>
    </source>
</evidence>
<sequence>MLTALVIDDEQFAREELATLLEETGEIEIVGDAPNAIIGLKKINELKPDVVFLDIQMPQITGLELLSMLDLENMPFVVFVTAYDQYAIEAFEENAFDYLLKPVEPSRLIKTVQKLTRTVKKQSAPQNLSALAPEKLCQIPCTGHNRILLIPIDQVESVYSDISGVHVHTADKTPTTQLTLKTLEEKTPLLRCHRQYLVSVNHISEIKLLENGLAEVITASGFTIPISRRYLKTLKEVIGLTG</sequence>
<dbReference type="STRING" id="1796497.GCE9029_00695"/>
<dbReference type="GO" id="GO:0005829">
    <property type="term" value="C:cytosol"/>
    <property type="evidence" value="ECO:0007669"/>
    <property type="project" value="TreeGrafter"/>
</dbReference>
<feature type="modified residue" description="4-aspartylphosphate" evidence="5">
    <location>
        <position position="54"/>
    </location>
</feature>
<evidence type="ECO:0000256" key="2">
    <source>
        <dbReference type="ARBA" id="ARBA00023015"/>
    </source>
</evidence>
<dbReference type="EMBL" id="FIZX01000001">
    <property type="protein sequence ID" value="CZF78207.1"/>
    <property type="molecule type" value="Genomic_DNA"/>
</dbReference>
<dbReference type="AlphaFoldDB" id="A0A128EUF2"/>
<dbReference type="FunFam" id="3.40.50.2300:FF:000051">
    <property type="entry name" value="Two-component response regulator yehT"/>
    <property type="match status" value="1"/>
</dbReference>
<organism evidence="8 9">
    <name type="scientific">Grimontia celer</name>
    <dbReference type="NCBI Taxonomy" id="1796497"/>
    <lineage>
        <taxon>Bacteria</taxon>
        <taxon>Pseudomonadati</taxon>
        <taxon>Pseudomonadota</taxon>
        <taxon>Gammaproteobacteria</taxon>
        <taxon>Vibrionales</taxon>
        <taxon>Vibrionaceae</taxon>
        <taxon>Grimontia</taxon>
    </lineage>
</organism>
<dbReference type="CDD" id="cd17532">
    <property type="entry name" value="REC_LytTR_AlgR-like"/>
    <property type="match status" value="1"/>
</dbReference>
<keyword evidence="3" id="KW-0238">DNA-binding</keyword>
<dbReference type="OrthoDB" id="236568at2"/>
<dbReference type="Pfam" id="PF04397">
    <property type="entry name" value="LytTR"/>
    <property type="match status" value="1"/>
</dbReference>
<dbReference type="SUPFAM" id="SSF52172">
    <property type="entry name" value="CheY-like"/>
    <property type="match status" value="1"/>
</dbReference>
<dbReference type="NCBIfam" id="NF008677">
    <property type="entry name" value="PRK11697.1"/>
    <property type="match status" value="1"/>
</dbReference>
<evidence type="ECO:0000256" key="4">
    <source>
        <dbReference type="ARBA" id="ARBA00023163"/>
    </source>
</evidence>
<evidence type="ECO:0000256" key="5">
    <source>
        <dbReference type="PROSITE-ProRule" id="PRU00169"/>
    </source>
</evidence>
<dbReference type="SMART" id="SM00448">
    <property type="entry name" value="REC"/>
    <property type="match status" value="1"/>
</dbReference>
<evidence type="ECO:0000256" key="1">
    <source>
        <dbReference type="ARBA" id="ARBA00023012"/>
    </source>
</evidence>
<dbReference type="RefSeq" id="WP_062661040.1">
    <property type="nucleotide sequence ID" value="NZ_FIZX01000001.1"/>
</dbReference>
<dbReference type="SMART" id="SM00850">
    <property type="entry name" value="LytTR"/>
    <property type="match status" value="1"/>
</dbReference>
<reference evidence="9" key="1">
    <citation type="submission" date="2016-02" db="EMBL/GenBank/DDBJ databases">
        <authorList>
            <person name="Rodrigo-Torres Lidia"/>
            <person name="Arahal R.David."/>
        </authorList>
    </citation>
    <scope>NUCLEOTIDE SEQUENCE [LARGE SCALE GENOMIC DNA]</scope>
    <source>
        <strain evidence="9">CECT 9029</strain>
    </source>
</reference>
<dbReference type="PROSITE" id="PS50930">
    <property type="entry name" value="HTH_LYTTR"/>
    <property type="match status" value="1"/>
</dbReference>
<gene>
    <name evidence="8" type="primary">yehT_1</name>
    <name evidence="8" type="ORF">GCE9029_00695</name>
</gene>
<dbReference type="GO" id="GO:0000976">
    <property type="term" value="F:transcription cis-regulatory region binding"/>
    <property type="evidence" value="ECO:0007669"/>
    <property type="project" value="TreeGrafter"/>
</dbReference>
<dbReference type="PANTHER" id="PTHR48111">
    <property type="entry name" value="REGULATOR OF RPOS"/>
    <property type="match status" value="1"/>
</dbReference>
<dbReference type="Gene3D" id="2.40.50.1020">
    <property type="entry name" value="LytTr DNA-binding domain"/>
    <property type="match status" value="1"/>
</dbReference>
<evidence type="ECO:0000313" key="8">
    <source>
        <dbReference type="EMBL" id="CZF78207.1"/>
    </source>
</evidence>
<feature type="domain" description="Response regulatory" evidence="6">
    <location>
        <begin position="3"/>
        <end position="116"/>
    </location>
</feature>